<dbReference type="InterPro" id="IPR029044">
    <property type="entry name" value="Nucleotide-diphossugar_trans"/>
</dbReference>
<evidence type="ECO:0008006" key="6">
    <source>
        <dbReference type="Google" id="ProtNLM"/>
    </source>
</evidence>
<organism evidence="4 5">
    <name type="scientific">Effrenium voratum</name>
    <dbReference type="NCBI Taxonomy" id="2562239"/>
    <lineage>
        <taxon>Eukaryota</taxon>
        <taxon>Sar</taxon>
        <taxon>Alveolata</taxon>
        <taxon>Dinophyceae</taxon>
        <taxon>Suessiales</taxon>
        <taxon>Symbiodiniaceae</taxon>
        <taxon>Effrenium</taxon>
    </lineage>
</organism>
<evidence type="ECO:0000313" key="4">
    <source>
        <dbReference type="EMBL" id="CAJ1407239.1"/>
    </source>
</evidence>
<protein>
    <recommendedName>
        <fullName evidence="6">Nucleotide-diphospho-sugar transferase domain-containing protein</fullName>
    </recommendedName>
</protein>
<feature type="domain" description="RNA-editing substrate-binding complex 6 protein" evidence="3">
    <location>
        <begin position="893"/>
        <end position="999"/>
    </location>
</feature>
<dbReference type="GO" id="GO:0044528">
    <property type="term" value="P:regulation of mitochondrial mRNA stability"/>
    <property type="evidence" value="ECO:0007669"/>
    <property type="project" value="TreeGrafter"/>
</dbReference>
<feature type="domain" description="Nucleotide-diphospho-sugar transferase" evidence="2">
    <location>
        <begin position="127"/>
        <end position="361"/>
    </location>
</feature>
<comment type="similarity">
    <text evidence="1">Belongs to the glycosyltransferase 77 family.</text>
</comment>
<dbReference type="PANTHER" id="PTHR21228">
    <property type="entry name" value="FAST LEU-RICH DOMAIN-CONTAINING"/>
    <property type="match status" value="1"/>
</dbReference>
<dbReference type="GO" id="GO:0000963">
    <property type="term" value="P:mitochondrial RNA processing"/>
    <property type="evidence" value="ECO:0007669"/>
    <property type="project" value="TreeGrafter"/>
</dbReference>
<dbReference type="GO" id="GO:0005759">
    <property type="term" value="C:mitochondrial matrix"/>
    <property type="evidence" value="ECO:0007669"/>
    <property type="project" value="TreeGrafter"/>
</dbReference>
<dbReference type="InterPro" id="IPR050870">
    <property type="entry name" value="FAST_kinase"/>
</dbReference>
<dbReference type="InterPro" id="IPR058917">
    <property type="entry name" value="RESC6_dom"/>
</dbReference>
<gene>
    <name evidence="4" type="ORF">EVOR1521_LOCUS28996</name>
</gene>
<feature type="non-terminal residue" evidence="4">
    <location>
        <position position="1015"/>
    </location>
</feature>
<sequence>MRKFRRVLTAVAWYACRAAGDAGARLAAMAAAEGQSPAGLISTWVRLRHVLSHARWGWPPEVLPFTPGDGGSRGSRGSRAELLPLELLQPLASGDQLIATWTTGGEFAKMALNLALSVRQHVPHLESSFVVVCLDADAQRQLRERNFRTVLLPGPSDEEATMHPWQNDDLWKFKYRLMASFMALGISALVLDTDVVLLSDPFVQLKGDADLEVMTDLFFPESQLLMASLRPEDHFNTGYVYHRATAGALQLMLAFLDAFHALNWHGFKRDWFNQRAFNKLVLEWVNAGHIQVLYSGFAWCGLRGNWTNAGGVVRAKGTACRDPRLSIRVLDPATIAHGMNFFWRRAHLLQKQDVAAVHANGVEPKDYFFRDRGLWFLDDFQERFGPEPRFFRYTHPRGLGLAEDFEDLAAALEVAMLLQRRVVLPDTMNCRNCPAYKPYGFDGWPREDGKEPGCTFDYFSRAGLAMGEWLTFAAESGVVRLPRFRKMRRRQVDAEELRSALGRARGKSVAELFAEAPVLELGPGLRIRAVRDTLKAAVGGEPLDALPCTWRPWPATTYACRDAFLAPTARGVQLAETGLTRCDGAAQAECGVLPFMCCEAYFGWAEKLEALSSGSWDLPCGCGLSRHCRRLEEPGTSGACCEPLAAKARRKFGRQCGNNHPPSALPRLVPDDSDTYSSSLLRELVKGNLARQDAERLCLFHAALHQGLADHSAHRWCQELLERFQLAHGTWAAPSPYGNMCVSWMAKLLLFPASTDPAGFRSAALHRIAKAADHHEVKGDERLRALASKATRELVKWDKLKKPQTMSKIVWAMAKLDLKLHKLVAKVSEEALQKLPEFEPQQLVNMMWAYATLRTEEPPDLGPAFAGRLGELAPLGLANLAWAVAKLQVGWPLDELVQRCREAVPEMNGQNLANASWALATLRRSDEAFFEDVAKVVTAQCEHFAQQNVSNIAWAFARVQVKKPGMMSAISRCVQKLEMPPQGVANTAWAFATLNIKDNALMPFSRRSFASGIRD</sequence>
<dbReference type="Pfam" id="PF26188">
    <property type="entry name" value="RESC6"/>
    <property type="match status" value="1"/>
</dbReference>
<comment type="caution">
    <text evidence="4">The sequence shown here is derived from an EMBL/GenBank/DDBJ whole genome shotgun (WGS) entry which is preliminary data.</text>
</comment>
<proteinExistence type="inferred from homology"/>
<name>A0AA36NHR5_9DINO</name>
<dbReference type="SUPFAM" id="SSF53448">
    <property type="entry name" value="Nucleotide-diphospho-sugar transferases"/>
    <property type="match status" value="1"/>
</dbReference>
<dbReference type="Pfam" id="PF03407">
    <property type="entry name" value="Nucleotid_trans"/>
    <property type="match status" value="1"/>
</dbReference>
<dbReference type="PANTHER" id="PTHR21228:SF40">
    <property type="entry name" value="LD45607P"/>
    <property type="match status" value="1"/>
</dbReference>
<dbReference type="GO" id="GO:0035770">
    <property type="term" value="C:ribonucleoprotein granule"/>
    <property type="evidence" value="ECO:0007669"/>
    <property type="project" value="TreeGrafter"/>
</dbReference>
<dbReference type="EMBL" id="CAUJNA010003663">
    <property type="protein sequence ID" value="CAJ1407239.1"/>
    <property type="molecule type" value="Genomic_DNA"/>
</dbReference>
<keyword evidence="5" id="KW-1185">Reference proteome</keyword>
<dbReference type="InterPro" id="IPR005069">
    <property type="entry name" value="Nucl-diP-sugar_transferase"/>
</dbReference>
<dbReference type="AlphaFoldDB" id="A0AA36NHR5"/>
<evidence type="ECO:0000259" key="3">
    <source>
        <dbReference type="Pfam" id="PF26188"/>
    </source>
</evidence>
<evidence type="ECO:0000256" key="1">
    <source>
        <dbReference type="ARBA" id="ARBA00007033"/>
    </source>
</evidence>
<reference evidence="4" key="1">
    <citation type="submission" date="2023-08" db="EMBL/GenBank/DDBJ databases">
        <authorList>
            <person name="Chen Y."/>
            <person name="Shah S."/>
            <person name="Dougan E. K."/>
            <person name="Thang M."/>
            <person name="Chan C."/>
        </authorList>
    </citation>
    <scope>NUCLEOTIDE SEQUENCE</scope>
</reference>
<dbReference type="GO" id="GO:0003723">
    <property type="term" value="F:RNA binding"/>
    <property type="evidence" value="ECO:0007669"/>
    <property type="project" value="TreeGrafter"/>
</dbReference>
<accession>A0AA36NHR5</accession>
<evidence type="ECO:0000259" key="2">
    <source>
        <dbReference type="Pfam" id="PF03407"/>
    </source>
</evidence>
<evidence type="ECO:0000313" key="5">
    <source>
        <dbReference type="Proteomes" id="UP001178507"/>
    </source>
</evidence>
<dbReference type="Proteomes" id="UP001178507">
    <property type="component" value="Unassembled WGS sequence"/>
</dbReference>